<reference evidence="5" key="1">
    <citation type="submission" date="2017-01" db="EMBL/GenBank/DDBJ databases">
        <title>Genome sequence of Rouxiella sp. ERMR1:05.</title>
        <authorList>
            <person name="Kumar R."/>
            <person name="Singh D."/>
            <person name="Kumar S."/>
        </authorList>
    </citation>
    <scope>NUCLEOTIDE SEQUENCE [LARGE SCALE GENOMIC DNA]</scope>
    <source>
        <strain evidence="5">ERMR1:05</strain>
        <plasmid evidence="5">unnamed3</plasmid>
    </source>
</reference>
<dbReference type="InterPro" id="IPR040677">
    <property type="entry name" value="LPD7"/>
</dbReference>
<proteinExistence type="predicted"/>
<protein>
    <recommendedName>
        <fullName evidence="6">DNA primase</fullName>
    </recommendedName>
</protein>
<feature type="region of interest" description="Disordered" evidence="1">
    <location>
        <begin position="1224"/>
        <end position="1313"/>
    </location>
</feature>
<evidence type="ECO:0000313" key="5">
    <source>
        <dbReference type="Proteomes" id="UP000239197"/>
    </source>
</evidence>
<dbReference type="InterPro" id="IPR043764">
    <property type="entry name" value="DUF5710"/>
</dbReference>
<feature type="domain" description="DUF5710" evidence="3">
    <location>
        <begin position="9"/>
        <end position="61"/>
    </location>
</feature>
<evidence type="ECO:0008006" key="6">
    <source>
        <dbReference type="Google" id="ProtNLM"/>
    </source>
</evidence>
<feature type="region of interest" description="Disordered" evidence="1">
    <location>
        <begin position="1458"/>
        <end position="1478"/>
    </location>
</feature>
<dbReference type="Pfam" id="PF13384">
    <property type="entry name" value="HTH_23"/>
    <property type="match status" value="1"/>
</dbReference>
<evidence type="ECO:0000259" key="2">
    <source>
        <dbReference type="Pfam" id="PF18821"/>
    </source>
</evidence>
<evidence type="ECO:0000256" key="1">
    <source>
        <dbReference type="SAM" id="MobiDB-lite"/>
    </source>
</evidence>
<gene>
    <name evidence="4" type="ORF">BV494_25380</name>
</gene>
<keyword evidence="5" id="KW-1185">Reference proteome</keyword>
<geneLocation type="plasmid" evidence="4 5">
    <name>unnamed3</name>
</geneLocation>
<evidence type="ECO:0000313" key="4">
    <source>
        <dbReference type="EMBL" id="AVF38213.1"/>
    </source>
</evidence>
<feature type="region of interest" description="Disordered" evidence="1">
    <location>
        <begin position="387"/>
        <end position="427"/>
    </location>
</feature>
<dbReference type="Pfam" id="PF18821">
    <property type="entry name" value="LPD7"/>
    <property type="match status" value="1"/>
</dbReference>
<dbReference type="Proteomes" id="UP000239197">
    <property type="component" value="Plasmid unnamed3"/>
</dbReference>
<dbReference type="KEGG" id="rox:BV494_25380"/>
<evidence type="ECO:0000259" key="3">
    <source>
        <dbReference type="Pfam" id="PF18974"/>
    </source>
</evidence>
<feature type="domain" description="Large polyvalent protein-associated" evidence="2">
    <location>
        <begin position="1132"/>
        <end position="1226"/>
    </location>
</feature>
<accession>A0A2L1UZ28</accession>
<feature type="region of interest" description="Disordered" evidence="1">
    <location>
        <begin position="915"/>
        <end position="946"/>
    </location>
</feature>
<organism evidence="4 5">
    <name type="scientific">Rahnella sikkimica</name>
    <dbReference type="NCBI Taxonomy" id="1805933"/>
    <lineage>
        <taxon>Bacteria</taxon>
        <taxon>Pseudomonadati</taxon>
        <taxon>Pseudomonadota</taxon>
        <taxon>Gammaproteobacteria</taxon>
        <taxon>Enterobacterales</taxon>
        <taxon>Yersiniaceae</taxon>
        <taxon>Rahnella</taxon>
    </lineage>
</organism>
<dbReference type="Pfam" id="PF18974">
    <property type="entry name" value="DUF5710"/>
    <property type="match status" value="1"/>
</dbReference>
<sequence length="1629" mass="175841">MEHPEPEMRIWLAIPHDERQTAVTAGGKLADGLNAIIWSKEEQLWYARPGADPERIKPWLPDRTLRSGGGDPASEFYDAMTSEGLILKGLPVMDGKRHRVATLEDKSGKQSGVYRGFLDGRPAGWFINYHRAETEKSVTNWKASGGEADPHVRLHIRAVMQQSQDDAARERAATYATQTAKAHALYDRLPPADPAHPYLQRKAITPTDDLRQTRNGALVVPFYDVYGAFQTLQYIPPEGDKYLFKDAPKVGHYLVVGGALRNGDPILYAEGYATARSLSMVTDRPVVMTIDAGNMLAVAGVLKASYPDSPHLFMADVDHAKEINKGVLSAERAAAVTGGIVLLPDLTAAEIERGYTDFNDLHVFRGVDRLRETLLPAIAQALEQLNDKDTSMATPDDAQPAPDNLAAATPDAAVDSTPPRRPGTAKEKTYEILKLRDEGLKPAQIAEQLGIGQTSVYRILKAQQPEAAVPEPAAADMPAGGGNDLPAAPPATERETITLYHGSPATFSAIDAEKIGSGQNFMGRGFYTDTSVIGLHYAMEEINHPDYHVYELEIPSHSIILDRWDSSSLTDALRERIREAGKTFDQQRIEKGDTSRLGIGDSLADCEKIDATFFMHASSPEGMRILNEAGIDALKDNSYIAIINTDLIDNLRLRSAVGTIRTEMTQYIDKALGNAVQDASKLSDILQEKPDVSIHYDAIRSELVSLAKAQNKPEEAERLTALLTHTLVETIDSTPDRKTTITPLNRLYAEAIRSLGLNHDNSSATLGHLIDSAVININPHHKPVADPVKPESAAADATSAPESVVAPPVIQGELREALDASGEVVDAPTYAGATLEQMAAQARHDTDFARQQAVSETTLSAAPAAAAELPATNAQDLASQVQALSQQGRSLVQIAAELNLGVSQTHRLLQTLESPAVPDTATSDLPISAESLPVSPGAETSVAPQPATMNTGAEEAISPLNTAQAERAESEPAQTAGEAVNQTEAFLDDRVRDIEMPYPPRDGGRKSEFTDEFSDVELRMRTLLSNADTLNAEQFATQFSKLVIERKAHTGIGMSSDESDAGIYPDEVCIALEKQLEAKMEQKFDSETVAPAASVPGEKDAILTGPRRMTPSDEPVPEALRRIDLDKLLSRMTDELHPDGKSVLFKLDGEHAFTDYGNRLVMAEGASHHEEKVLAALLTAAQYYHGRIELTGSDAFKSYAISLIVAHNLDVTMKVASQQAELTAARRATGQPDAPADAVAGTDPGPAPINPQSDRASAPTAPPTEPAVATRTEPVTASRGNASTVPETPPEKETSTIKPSVHTPAEKAREPVTGKVTACGQAPFRFEAGESESTFITLRSKEGSQTFWGKELAGLLRETRLEPGRMVTLQWHGKQPVTVKVPKKDQNGVVMRYDSVDTHRNQWSLTPVGGDRVQTGNDQLVTMAAFDAARFTQVQHAVVTRLGLDMPAPPVPADGLYWLRPDGQGSQNPGDALSAPRPEINDKAGAPVMSSWAEDGSVDLYLVQGDGHYLQGVVRREGEYQHVLVSLSGNKEAPPMVFNVLTPDGAVPIGSGNGINRANGNPVPRENLVVHLQGDEQRRIAKLEAPSDMSPALHARLGFDERYKAEAAFPKEWPAAAPQAAPVTPPRPV</sequence>
<keyword evidence="4" id="KW-0614">Plasmid</keyword>
<dbReference type="EMBL" id="CP019065">
    <property type="protein sequence ID" value="AVF38213.1"/>
    <property type="molecule type" value="Genomic_DNA"/>
</dbReference>
<dbReference type="OrthoDB" id="784829at2"/>
<name>A0A2L1UZ28_9GAMM</name>
<dbReference type="RefSeq" id="WP_104925532.1">
    <property type="nucleotide sequence ID" value="NZ_CP019065.1"/>
</dbReference>